<evidence type="ECO:0000256" key="2">
    <source>
        <dbReference type="ARBA" id="ARBA00006555"/>
    </source>
</evidence>
<dbReference type="Pfam" id="PF03544">
    <property type="entry name" value="TonB_C"/>
    <property type="match status" value="1"/>
</dbReference>
<dbReference type="InterPro" id="IPR007484">
    <property type="entry name" value="Peptidase_M28"/>
</dbReference>
<evidence type="ECO:0000256" key="8">
    <source>
        <dbReference type="ARBA" id="ARBA00022989"/>
    </source>
</evidence>
<dbReference type="InterPro" id="IPR006260">
    <property type="entry name" value="TonB/TolA_C"/>
</dbReference>
<keyword evidence="10" id="KW-0732">Signal</keyword>
<accession>A0A9D1E0F3</accession>
<protein>
    <submittedName>
        <fullName evidence="12">TonB family protein</fullName>
    </submittedName>
</protein>
<feature type="chain" id="PRO_5039366596" evidence="10">
    <location>
        <begin position="20"/>
        <end position="441"/>
    </location>
</feature>
<keyword evidence="3" id="KW-0813">Transport</keyword>
<dbReference type="SUPFAM" id="SSF53187">
    <property type="entry name" value="Zn-dependent exopeptidases"/>
    <property type="match status" value="1"/>
</dbReference>
<dbReference type="InterPro" id="IPR037682">
    <property type="entry name" value="TonB_C"/>
</dbReference>
<dbReference type="NCBIfam" id="TIGR01352">
    <property type="entry name" value="tonB_Cterm"/>
    <property type="match status" value="1"/>
</dbReference>
<evidence type="ECO:0000256" key="9">
    <source>
        <dbReference type="ARBA" id="ARBA00023136"/>
    </source>
</evidence>
<keyword evidence="4" id="KW-1003">Cell membrane</keyword>
<dbReference type="GO" id="GO:0055085">
    <property type="term" value="P:transmembrane transport"/>
    <property type="evidence" value="ECO:0007669"/>
    <property type="project" value="InterPro"/>
</dbReference>
<evidence type="ECO:0000313" key="13">
    <source>
        <dbReference type="Proteomes" id="UP000886744"/>
    </source>
</evidence>
<keyword evidence="7" id="KW-0653">Protein transport</keyword>
<gene>
    <name evidence="12" type="ORF">IAC94_01250</name>
</gene>
<dbReference type="Gene3D" id="3.30.1150.10">
    <property type="match status" value="1"/>
</dbReference>
<dbReference type="AlphaFoldDB" id="A0A9D1E0F3"/>
<keyword evidence="6" id="KW-0812">Transmembrane</keyword>
<proteinExistence type="inferred from homology"/>
<dbReference type="Pfam" id="PF04389">
    <property type="entry name" value="Peptidase_M28"/>
    <property type="match status" value="1"/>
</dbReference>
<reference evidence="12" key="1">
    <citation type="submission" date="2020-10" db="EMBL/GenBank/DDBJ databases">
        <authorList>
            <person name="Gilroy R."/>
        </authorList>
    </citation>
    <scope>NUCLEOTIDE SEQUENCE</scope>
    <source>
        <strain evidence="12">ChiHjej13B12-12457</strain>
    </source>
</reference>
<evidence type="ECO:0000256" key="6">
    <source>
        <dbReference type="ARBA" id="ARBA00022692"/>
    </source>
</evidence>
<dbReference type="EMBL" id="DVHI01000020">
    <property type="protein sequence ID" value="HIR62134.1"/>
    <property type="molecule type" value="Genomic_DNA"/>
</dbReference>
<dbReference type="SUPFAM" id="SSF74653">
    <property type="entry name" value="TolA/TonB C-terminal domain"/>
    <property type="match status" value="1"/>
</dbReference>
<evidence type="ECO:0000256" key="5">
    <source>
        <dbReference type="ARBA" id="ARBA00022519"/>
    </source>
</evidence>
<evidence type="ECO:0000313" key="12">
    <source>
        <dbReference type="EMBL" id="HIR62134.1"/>
    </source>
</evidence>
<evidence type="ECO:0000256" key="7">
    <source>
        <dbReference type="ARBA" id="ARBA00022927"/>
    </source>
</evidence>
<dbReference type="PANTHER" id="PTHR33446:SF2">
    <property type="entry name" value="PROTEIN TONB"/>
    <property type="match status" value="1"/>
</dbReference>
<dbReference type="GO" id="GO:0031992">
    <property type="term" value="F:energy transducer activity"/>
    <property type="evidence" value="ECO:0007669"/>
    <property type="project" value="TreeGrafter"/>
</dbReference>
<comment type="caution">
    <text evidence="12">The sequence shown here is derived from an EMBL/GenBank/DDBJ whole genome shotgun (WGS) entry which is preliminary data.</text>
</comment>
<dbReference type="Proteomes" id="UP000886744">
    <property type="component" value="Unassembled WGS sequence"/>
</dbReference>
<keyword evidence="5" id="KW-0997">Cell inner membrane</keyword>
<comment type="subcellular location">
    <subcellularLocation>
        <location evidence="1">Cell inner membrane</location>
        <topology evidence="1">Single-pass membrane protein</topology>
        <orientation evidence="1">Periplasmic side</orientation>
    </subcellularLocation>
</comment>
<evidence type="ECO:0000256" key="1">
    <source>
        <dbReference type="ARBA" id="ARBA00004383"/>
    </source>
</evidence>
<dbReference type="InterPro" id="IPR051045">
    <property type="entry name" value="TonB-dependent_transducer"/>
</dbReference>
<reference evidence="12" key="2">
    <citation type="journal article" date="2021" name="PeerJ">
        <title>Extensive microbial diversity within the chicken gut microbiome revealed by metagenomics and culture.</title>
        <authorList>
            <person name="Gilroy R."/>
            <person name="Ravi A."/>
            <person name="Getino M."/>
            <person name="Pursley I."/>
            <person name="Horton D.L."/>
            <person name="Alikhan N.F."/>
            <person name="Baker D."/>
            <person name="Gharbi K."/>
            <person name="Hall N."/>
            <person name="Watson M."/>
            <person name="Adriaenssens E.M."/>
            <person name="Foster-Nyarko E."/>
            <person name="Jarju S."/>
            <person name="Secka A."/>
            <person name="Antonio M."/>
            <person name="Oren A."/>
            <person name="Chaudhuri R.R."/>
            <person name="La Ragione R."/>
            <person name="Hildebrand F."/>
            <person name="Pallen M.J."/>
        </authorList>
    </citation>
    <scope>NUCLEOTIDE SEQUENCE</scope>
    <source>
        <strain evidence="12">ChiHjej13B12-12457</strain>
    </source>
</reference>
<evidence type="ECO:0000256" key="3">
    <source>
        <dbReference type="ARBA" id="ARBA00022448"/>
    </source>
</evidence>
<evidence type="ECO:0000256" key="4">
    <source>
        <dbReference type="ARBA" id="ARBA00022475"/>
    </source>
</evidence>
<dbReference type="Gene3D" id="3.40.630.10">
    <property type="entry name" value="Zn peptidases"/>
    <property type="match status" value="1"/>
</dbReference>
<organism evidence="12 13">
    <name type="scientific">Candidatus Coprenecus avistercoris</name>
    <dbReference type="NCBI Taxonomy" id="2840730"/>
    <lineage>
        <taxon>Bacteria</taxon>
        <taxon>Pseudomonadati</taxon>
        <taxon>Bacteroidota</taxon>
        <taxon>Bacteroidia</taxon>
        <taxon>Bacteroidales</taxon>
        <taxon>Rikenellaceae</taxon>
        <taxon>Rikenellaceae incertae sedis</taxon>
        <taxon>Candidatus Coprenecus</taxon>
    </lineage>
</organism>
<keyword evidence="9" id="KW-0472">Membrane</keyword>
<name>A0A9D1E0F3_9BACT</name>
<dbReference type="GO" id="GO:0098797">
    <property type="term" value="C:plasma membrane protein complex"/>
    <property type="evidence" value="ECO:0007669"/>
    <property type="project" value="TreeGrafter"/>
</dbReference>
<dbReference type="GO" id="GO:0015031">
    <property type="term" value="P:protein transport"/>
    <property type="evidence" value="ECO:0007669"/>
    <property type="project" value="UniProtKB-KW"/>
</dbReference>
<comment type="similarity">
    <text evidence="2">Belongs to the TonB family.</text>
</comment>
<feature type="signal peptide" evidence="10">
    <location>
        <begin position="1"/>
        <end position="19"/>
    </location>
</feature>
<feature type="domain" description="TonB C-terminal" evidence="11">
    <location>
        <begin position="348"/>
        <end position="441"/>
    </location>
</feature>
<evidence type="ECO:0000259" key="11">
    <source>
        <dbReference type="PROSITE" id="PS52015"/>
    </source>
</evidence>
<dbReference type="PANTHER" id="PTHR33446">
    <property type="entry name" value="PROTEIN TONB-RELATED"/>
    <property type="match status" value="1"/>
</dbReference>
<keyword evidence="8" id="KW-1133">Transmembrane helix</keyword>
<evidence type="ECO:0000256" key="10">
    <source>
        <dbReference type="SAM" id="SignalP"/>
    </source>
</evidence>
<dbReference type="PROSITE" id="PS51257">
    <property type="entry name" value="PROKAR_LIPOPROTEIN"/>
    <property type="match status" value="1"/>
</dbReference>
<dbReference type="PROSITE" id="PS52015">
    <property type="entry name" value="TONB_CTD"/>
    <property type="match status" value="1"/>
</dbReference>
<sequence length="441" mass="48626">MKRAASIAALLTLSIMACAQYAETPEVEKSLEDHVRYLSSVSLEGRRAGSPGETAAAEYMYDCLSGAGVTMLTPRSGQDFYIVASEGDTVYSRNVVGIVEGYDSLLRNQYIVVGANLDHIGINTLTVNGKPVTQIFPGANDNASGIASVIEVAKRVASSSFFFRRSVIFAGFGAKEEGTAGSWYFANRAFPEIDSVSMMVDLRTLGKSGPANPFTYYTGVPNPEINRLVYGLSEVGAFYVPHAGDGVMPSGDYLPFYEKQIPVMLLTTGPDRNIRTVRDEADLLDYETMDYICDFVYHLIREAANTDLMIERPLAVDEKGEAGAYEQGGERVYSPYEVDEAPQFFKGDASTFLNEWVYTYLRYPDIPLSQGIQGTVTVEFVVEKDGRVTNVRAVRGDDQYLEDEAVRVVSASPKWKPGVLGGQKVRVKYSVPVEFRLRMRK</sequence>